<proteinExistence type="predicted"/>
<feature type="transmembrane region" description="Helical" evidence="8">
    <location>
        <begin position="132"/>
        <end position="149"/>
    </location>
</feature>
<dbReference type="PANTHER" id="PTHR42682">
    <property type="entry name" value="HYDROGENASE-4 COMPONENT F"/>
    <property type="match status" value="1"/>
</dbReference>
<name>A0A069RBX3_PEPLI</name>
<keyword evidence="11" id="KW-1185">Reference proteome</keyword>
<dbReference type="PRINTS" id="PR01434">
    <property type="entry name" value="NADHDHGNASE5"/>
</dbReference>
<gene>
    <name evidence="10" type="primary">mnhA2</name>
    <name evidence="10" type="ORF">CLIT_23c00170</name>
</gene>
<dbReference type="InterPro" id="IPR001750">
    <property type="entry name" value="ND/Mrp_TM"/>
</dbReference>
<comment type="subcellular location">
    <subcellularLocation>
        <location evidence="1">Cell membrane</location>
        <topology evidence="1">Multi-pass membrane protein</topology>
    </subcellularLocation>
    <subcellularLocation>
        <location evidence="7">Membrane</location>
        <topology evidence="7">Multi-pass membrane protein</topology>
    </subcellularLocation>
</comment>
<keyword evidence="4 8" id="KW-1133">Transmembrane helix</keyword>
<evidence type="ECO:0000256" key="4">
    <source>
        <dbReference type="ARBA" id="ARBA00022989"/>
    </source>
</evidence>
<feature type="transmembrane region" description="Helical" evidence="8">
    <location>
        <begin position="76"/>
        <end position="98"/>
    </location>
</feature>
<reference evidence="10 11" key="1">
    <citation type="submission" date="2014-03" db="EMBL/GenBank/DDBJ databases">
        <title>Genome sequence of Clostridium litorale W6, DSM 5388.</title>
        <authorList>
            <person name="Poehlein A."/>
            <person name="Jagirdar A."/>
            <person name="Khonsari B."/>
            <person name="Chibani C.M."/>
            <person name="Gutierrez Gutierrez D.A."/>
            <person name="Davydova E."/>
            <person name="Alghaithi H.S."/>
            <person name="Nair K.P."/>
            <person name="Dhamotharan K."/>
            <person name="Chandran L."/>
            <person name="G W."/>
            <person name="Daniel R."/>
        </authorList>
    </citation>
    <scope>NUCLEOTIDE SEQUENCE [LARGE SCALE GENOMIC DNA]</scope>
    <source>
        <strain evidence="10 11">W6</strain>
    </source>
</reference>
<keyword evidence="2" id="KW-1003">Cell membrane</keyword>
<evidence type="ECO:0000313" key="11">
    <source>
        <dbReference type="Proteomes" id="UP000027946"/>
    </source>
</evidence>
<feature type="transmembrane region" description="Helical" evidence="8">
    <location>
        <begin position="267"/>
        <end position="288"/>
    </location>
</feature>
<dbReference type="STRING" id="1121324.CLIT_23c00170"/>
<dbReference type="InterPro" id="IPR052175">
    <property type="entry name" value="ComplexI-like_HydComp"/>
</dbReference>
<dbReference type="GO" id="GO:0005886">
    <property type="term" value="C:plasma membrane"/>
    <property type="evidence" value="ECO:0007669"/>
    <property type="project" value="UniProtKB-SubCell"/>
</dbReference>
<feature type="transmembrane region" description="Helical" evidence="8">
    <location>
        <begin position="204"/>
        <end position="227"/>
    </location>
</feature>
<organism evidence="10 11">
    <name type="scientific">Peptoclostridium litorale DSM 5388</name>
    <dbReference type="NCBI Taxonomy" id="1121324"/>
    <lineage>
        <taxon>Bacteria</taxon>
        <taxon>Bacillati</taxon>
        <taxon>Bacillota</taxon>
        <taxon>Clostridia</taxon>
        <taxon>Peptostreptococcales</taxon>
        <taxon>Peptoclostridiaceae</taxon>
        <taxon>Peptoclostridium</taxon>
    </lineage>
</organism>
<feature type="transmembrane region" description="Helical" evidence="8">
    <location>
        <begin position="369"/>
        <end position="391"/>
    </location>
</feature>
<comment type="caution">
    <text evidence="10">The sequence shown here is derived from an EMBL/GenBank/DDBJ whole genome shotgun (WGS) entry which is preliminary data.</text>
</comment>
<evidence type="ECO:0000313" key="10">
    <source>
        <dbReference type="EMBL" id="KDR93745.1"/>
    </source>
</evidence>
<dbReference type="eggNOG" id="COG0651">
    <property type="taxonomic scope" value="Bacteria"/>
</dbReference>
<keyword evidence="6 8" id="KW-0472">Membrane</keyword>
<dbReference type="Proteomes" id="UP000027946">
    <property type="component" value="Unassembled WGS sequence"/>
</dbReference>
<dbReference type="OrthoDB" id="1745654at2"/>
<dbReference type="RefSeq" id="WP_038267503.1">
    <property type="nucleotide sequence ID" value="NZ_FSRH01000004.1"/>
</dbReference>
<evidence type="ECO:0000256" key="1">
    <source>
        <dbReference type="ARBA" id="ARBA00004651"/>
    </source>
</evidence>
<feature type="domain" description="NADH:quinone oxidoreductase/Mrp antiporter transmembrane" evidence="9">
    <location>
        <begin position="126"/>
        <end position="399"/>
    </location>
</feature>
<sequence>MNIFLMMFILFFPAAMAPAVYWIGKRSCGLMDAAVIGSLAAETAAAAYMLCVVRYSQIVFHAPGIMTTGFEMKMDSFRAVFVLLGASMWLLCGIYCMWHMKGQSGNQRFYAFYMMALSATTGVFMSENVVNMFAFFEIMAITSYVLVVHSQGKSAHESGKFYLAVSIVTALVTLLGIVVFYTHSGSLSITDIEKSTGTMGNAKYAAAFLMSFGFLAKACIFPLHIWLPSTYSHSQMPVTIILSTVLSKAGIFGIMTVGFILGWDRHFSHVVMALALTSMLLGGVLALLKTDVKEKLAYGSMSQMGYITLVVSTVGLSDSHGGEAIMAAVYHCVNHALFKGAIFMAFGIICAKAKSSNVNDLKLTGKGNIFITATFMFAAASNMGIAGSSGFVSKTMIHHSLSYYEGGIKYMGTFLETIFLISSGITAAYLIKLFRAVFRQDFESEHSGEHEPSKSNDLKFAYFPMALICMFMIAVAVRPHAILNIAGSSVMGMDIHPGKIYFYSIKSAAYSLVVFIVGILIYSISKLKTAHFKNGVRIYVDPSQEWMHIKNDIYMPLCRNIFYISDKVFGGIDSVEMSTIGFAEKCIVKISQRGKFCEKASNTKK</sequence>
<dbReference type="GO" id="GO:0016491">
    <property type="term" value="F:oxidoreductase activity"/>
    <property type="evidence" value="ECO:0007669"/>
    <property type="project" value="UniProtKB-KW"/>
</dbReference>
<protein>
    <submittedName>
        <fullName evidence="10">Putative antiporter subunit MnhA2</fullName>
    </submittedName>
</protein>
<feature type="transmembrane region" description="Helical" evidence="8">
    <location>
        <begin position="460"/>
        <end position="480"/>
    </location>
</feature>
<dbReference type="PANTHER" id="PTHR42682:SF4">
    <property type="entry name" value="NADH-UBIQUINONE_PLASTOQUINONE"/>
    <property type="match status" value="1"/>
</dbReference>
<keyword evidence="3 7" id="KW-0812">Transmembrane</keyword>
<evidence type="ECO:0000256" key="8">
    <source>
        <dbReference type="SAM" id="Phobius"/>
    </source>
</evidence>
<feature type="transmembrane region" description="Helical" evidence="8">
    <location>
        <begin position="35"/>
        <end position="56"/>
    </location>
</feature>
<dbReference type="AlphaFoldDB" id="A0A069RBX3"/>
<feature type="transmembrane region" description="Helical" evidence="8">
    <location>
        <begin position="500"/>
        <end position="524"/>
    </location>
</feature>
<evidence type="ECO:0000256" key="3">
    <source>
        <dbReference type="ARBA" id="ARBA00022692"/>
    </source>
</evidence>
<evidence type="ECO:0000256" key="5">
    <source>
        <dbReference type="ARBA" id="ARBA00023002"/>
    </source>
</evidence>
<accession>A0A069RBX3</accession>
<feature type="transmembrane region" description="Helical" evidence="8">
    <location>
        <begin position="161"/>
        <end position="184"/>
    </location>
</feature>
<keyword evidence="5" id="KW-0560">Oxidoreductase</keyword>
<feature type="transmembrane region" description="Helical" evidence="8">
    <location>
        <begin position="328"/>
        <end position="349"/>
    </location>
</feature>
<evidence type="ECO:0000256" key="6">
    <source>
        <dbReference type="ARBA" id="ARBA00023136"/>
    </source>
</evidence>
<feature type="transmembrane region" description="Helical" evidence="8">
    <location>
        <begin position="6"/>
        <end position="23"/>
    </location>
</feature>
<feature type="transmembrane region" description="Helical" evidence="8">
    <location>
        <begin position="411"/>
        <end position="431"/>
    </location>
</feature>
<feature type="transmembrane region" description="Helical" evidence="8">
    <location>
        <begin position="295"/>
        <end position="316"/>
    </location>
</feature>
<evidence type="ECO:0000256" key="2">
    <source>
        <dbReference type="ARBA" id="ARBA00022475"/>
    </source>
</evidence>
<feature type="transmembrane region" description="Helical" evidence="8">
    <location>
        <begin position="239"/>
        <end position="261"/>
    </location>
</feature>
<evidence type="ECO:0000256" key="7">
    <source>
        <dbReference type="RuleBase" id="RU000320"/>
    </source>
</evidence>
<dbReference type="Pfam" id="PF00361">
    <property type="entry name" value="Proton_antipo_M"/>
    <property type="match status" value="1"/>
</dbReference>
<evidence type="ECO:0000259" key="9">
    <source>
        <dbReference type="Pfam" id="PF00361"/>
    </source>
</evidence>
<dbReference type="EMBL" id="JJMM01000026">
    <property type="protein sequence ID" value="KDR93745.1"/>
    <property type="molecule type" value="Genomic_DNA"/>
</dbReference>